<dbReference type="RefSeq" id="WP_133321095.1">
    <property type="nucleotide sequence ID" value="NZ_SMTF01000003.1"/>
</dbReference>
<evidence type="ECO:0000313" key="2">
    <source>
        <dbReference type="Proteomes" id="UP000294796"/>
    </source>
</evidence>
<keyword evidence="1" id="KW-0223">Dioxygenase</keyword>
<accession>A0A4R5TY10</accession>
<dbReference type="SUPFAM" id="SSF51197">
    <property type="entry name" value="Clavaminate synthase-like"/>
    <property type="match status" value="1"/>
</dbReference>
<dbReference type="OrthoDB" id="9791262at2"/>
<organism evidence="1 2">
    <name type="scientific">Luteimonas aestuarii</name>
    <dbReference type="NCBI Taxonomy" id="453837"/>
    <lineage>
        <taxon>Bacteria</taxon>
        <taxon>Pseudomonadati</taxon>
        <taxon>Pseudomonadota</taxon>
        <taxon>Gammaproteobacteria</taxon>
        <taxon>Lysobacterales</taxon>
        <taxon>Lysobacteraceae</taxon>
        <taxon>Luteimonas</taxon>
    </lineage>
</organism>
<dbReference type="EMBL" id="SMTF01000003">
    <property type="protein sequence ID" value="TDK26063.1"/>
    <property type="molecule type" value="Genomic_DNA"/>
</dbReference>
<dbReference type="InterPro" id="IPR008775">
    <property type="entry name" value="Phytyl_CoA_dOase-like"/>
</dbReference>
<gene>
    <name evidence="1" type="ORF">E2F46_05540</name>
</gene>
<proteinExistence type="predicted"/>
<keyword evidence="1" id="KW-0560">Oxidoreductase</keyword>
<dbReference type="GO" id="GO:0016706">
    <property type="term" value="F:2-oxoglutarate-dependent dioxygenase activity"/>
    <property type="evidence" value="ECO:0007669"/>
    <property type="project" value="UniProtKB-ARBA"/>
</dbReference>
<dbReference type="AlphaFoldDB" id="A0A4R5TY10"/>
<name>A0A4R5TY10_9GAMM</name>
<sequence length="224" mass="24420">MHELLARDGYLMRPSGLSEARLREVIGLIEAQGVSSAGTRNLMGNDWCALLAKQLRMELLADGLLPPDAVAVQCTYFNKSPERNWKVGLQQDLSFPVARRSDDSRLTGWSEKEGQLYVQAPDTLLGGMLAVRLHLDDCHRDNGPLRVVPGSHAMGRLGVALAQKNMAGDTRVDCTAIAGELLLMRPLLLHASSKAARPGGLRRVLHFLFGPAMPGFGLRWSMAA</sequence>
<dbReference type="Gene3D" id="2.60.120.620">
    <property type="entry name" value="q2cbj1_9rhob like domain"/>
    <property type="match status" value="1"/>
</dbReference>
<dbReference type="Pfam" id="PF05721">
    <property type="entry name" value="PhyH"/>
    <property type="match status" value="1"/>
</dbReference>
<comment type="caution">
    <text evidence="1">The sequence shown here is derived from an EMBL/GenBank/DDBJ whole genome shotgun (WGS) entry which is preliminary data.</text>
</comment>
<keyword evidence="2" id="KW-1185">Reference proteome</keyword>
<reference evidence="1 2" key="1">
    <citation type="submission" date="2019-03" db="EMBL/GenBank/DDBJ databases">
        <title>Luteimonas zhaokaii sp.nov., isolated from the rectal contents of Plateau pika in Yushu, Qinghai Province, China.</title>
        <authorList>
            <person name="Zhang G."/>
        </authorList>
    </citation>
    <scope>NUCLEOTIDE SEQUENCE [LARGE SCALE GENOMIC DNA]</scope>
    <source>
        <strain evidence="1 2">B9</strain>
    </source>
</reference>
<evidence type="ECO:0000313" key="1">
    <source>
        <dbReference type="EMBL" id="TDK26063.1"/>
    </source>
</evidence>
<dbReference type="Proteomes" id="UP000294796">
    <property type="component" value="Unassembled WGS sequence"/>
</dbReference>
<protein>
    <submittedName>
        <fullName evidence="1">Phytanoyl-CoA dioxygenase</fullName>
    </submittedName>
</protein>